<dbReference type="EMBL" id="MHQO01000080">
    <property type="protein sequence ID" value="OHA04413.1"/>
    <property type="molecule type" value="Genomic_DNA"/>
</dbReference>
<name>A0A1G2KYD3_9BACT</name>
<organism evidence="1 2">
    <name type="scientific">Candidatus Sungbacteria bacterium RIFCSPLOWO2_01_FULL_47_10</name>
    <dbReference type="NCBI Taxonomy" id="1802276"/>
    <lineage>
        <taxon>Bacteria</taxon>
        <taxon>Candidatus Sungiibacteriota</taxon>
    </lineage>
</organism>
<dbReference type="Proteomes" id="UP000177982">
    <property type="component" value="Unassembled WGS sequence"/>
</dbReference>
<proteinExistence type="predicted"/>
<reference evidence="1 2" key="1">
    <citation type="journal article" date="2016" name="Nat. Commun.">
        <title>Thousands of microbial genomes shed light on interconnected biogeochemical processes in an aquifer system.</title>
        <authorList>
            <person name="Anantharaman K."/>
            <person name="Brown C.T."/>
            <person name="Hug L.A."/>
            <person name="Sharon I."/>
            <person name="Castelle C.J."/>
            <person name="Probst A.J."/>
            <person name="Thomas B.C."/>
            <person name="Singh A."/>
            <person name="Wilkins M.J."/>
            <person name="Karaoz U."/>
            <person name="Brodie E.L."/>
            <person name="Williams K.H."/>
            <person name="Hubbard S.S."/>
            <person name="Banfield J.F."/>
        </authorList>
    </citation>
    <scope>NUCLEOTIDE SEQUENCE [LARGE SCALE GENOMIC DNA]</scope>
</reference>
<dbReference type="AlphaFoldDB" id="A0A1G2KYD3"/>
<sequence>MPKNEEFSKPEAGEGLKDRYAALTRAYWADVFNRIELAPESFKDALEERDALIASGVSDEEANQSQAFLGAKHKTVSHVWEEMGSIEKQLDMNTVAEIHEKIKEELKKSL</sequence>
<evidence type="ECO:0000313" key="2">
    <source>
        <dbReference type="Proteomes" id="UP000177982"/>
    </source>
</evidence>
<accession>A0A1G2KYD3</accession>
<comment type="caution">
    <text evidence="1">The sequence shown here is derived from an EMBL/GenBank/DDBJ whole genome shotgun (WGS) entry which is preliminary data.</text>
</comment>
<gene>
    <name evidence="1" type="ORF">A2934_02145</name>
</gene>
<protein>
    <submittedName>
        <fullName evidence="1">Uncharacterized protein</fullName>
    </submittedName>
</protein>
<evidence type="ECO:0000313" key="1">
    <source>
        <dbReference type="EMBL" id="OHA04413.1"/>
    </source>
</evidence>